<name>A0ABQ8S2G4_PERAM</name>
<keyword evidence="2" id="KW-1185">Reference proteome</keyword>
<dbReference type="Proteomes" id="UP001148838">
    <property type="component" value="Unassembled WGS sequence"/>
</dbReference>
<accession>A0ABQ8S2G4</accession>
<comment type="caution">
    <text evidence="1">The sequence shown here is derived from an EMBL/GenBank/DDBJ whole genome shotgun (WGS) entry which is preliminary data.</text>
</comment>
<gene>
    <name evidence="1" type="ORF">ANN_24124</name>
</gene>
<evidence type="ECO:0000313" key="1">
    <source>
        <dbReference type="EMBL" id="KAJ4428110.1"/>
    </source>
</evidence>
<sequence>MSTTLIYNLEKVNRLGTEPAIDNRLYLFIDPMIRQMSQFRVKAVKPYFPLDRKSIKVTCIMQIKISGITPCKVDLNNFEEMYNISILNLYKVRQFRVVASWSKASYLGLALRNARWFESSWGKKFSHEISASVWDRCPPNIVMHFRSYDRTDRLDTATCTHTLLSTDVHIRTDHVRYTLRYLHCFSVDSYPHSSDSALN</sequence>
<dbReference type="EMBL" id="JAJSOF020000037">
    <property type="protein sequence ID" value="KAJ4428110.1"/>
    <property type="molecule type" value="Genomic_DNA"/>
</dbReference>
<evidence type="ECO:0000313" key="2">
    <source>
        <dbReference type="Proteomes" id="UP001148838"/>
    </source>
</evidence>
<evidence type="ECO:0008006" key="3">
    <source>
        <dbReference type="Google" id="ProtNLM"/>
    </source>
</evidence>
<proteinExistence type="predicted"/>
<reference evidence="1 2" key="1">
    <citation type="journal article" date="2022" name="Allergy">
        <title>Genome assembly and annotation of Periplaneta americana reveal a comprehensive cockroach allergen profile.</title>
        <authorList>
            <person name="Wang L."/>
            <person name="Xiong Q."/>
            <person name="Saelim N."/>
            <person name="Wang L."/>
            <person name="Nong W."/>
            <person name="Wan A.T."/>
            <person name="Shi M."/>
            <person name="Liu X."/>
            <person name="Cao Q."/>
            <person name="Hui J.H.L."/>
            <person name="Sookrung N."/>
            <person name="Leung T.F."/>
            <person name="Tungtrongchitr A."/>
            <person name="Tsui S.K.W."/>
        </authorList>
    </citation>
    <scope>NUCLEOTIDE SEQUENCE [LARGE SCALE GENOMIC DNA]</scope>
    <source>
        <strain evidence="1">PWHHKU_190912</strain>
    </source>
</reference>
<organism evidence="1 2">
    <name type="scientific">Periplaneta americana</name>
    <name type="common">American cockroach</name>
    <name type="synonym">Blatta americana</name>
    <dbReference type="NCBI Taxonomy" id="6978"/>
    <lineage>
        <taxon>Eukaryota</taxon>
        <taxon>Metazoa</taxon>
        <taxon>Ecdysozoa</taxon>
        <taxon>Arthropoda</taxon>
        <taxon>Hexapoda</taxon>
        <taxon>Insecta</taxon>
        <taxon>Pterygota</taxon>
        <taxon>Neoptera</taxon>
        <taxon>Polyneoptera</taxon>
        <taxon>Dictyoptera</taxon>
        <taxon>Blattodea</taxon>
        <taxon>Blattoidea</taxon>
        <taxon>Blattidae</taxon>
        <taxon>Blattinae</taxon>
        <taxon>Periplaneta</taxon>
    </lineage>
</organism>
<protein>
    <recommendedName>
        <fullName evidence="3">C-type lectin domain-containing protein</fullName>
    </recommendedName>
</protein>